<dbReference type="EMBL" id="CP004044">
    <property type="protein sequence ID" value="AGC68080.1"/>
    <property type="molecule type" value="Genomic_DNA"/>
</dbReference>
<proteinExistence type="predicted"/>
<name>L7VJ26_THES1</name>
<dbReference type="KEGG" id="css:Cst_c10820"/>
<evidence type="ECO:0000313" key="1">
    <source>
        <dbReference type="EMBL" id="AGC68080.1"/>
    </source>
</evidence>
<dbReference type="AlphaFoldDB" id="L7VJ26"/>
<dbReference type="PATRIC" id="fig|1121335.3.peg.1058"/>
<protein>
    <submittedName>
        <fullName evidence="1">Uncharacterized protein</fullName>
    </submittedName>
</protein>
<evidence type="ECO:0000313" key="2">
    <source>
        <dbReference type="Proteomes" id="UP000011220"/>
    </source>
</evidence>
<gene>
    <name evidence="1" type="ordered locus">Cst_c10820</name>
</gene>
<sequence>MVVNYLFHFTVAFNFTTNQNKNITKQNKNIIDKNQSH</sequence>
<reference evidence="1 2" key="1">
    <citation type="journal article" date="2013" name="Genome Announc.">
        <title>Complete genome sequence of Clostridium stercorarium subsp. stercorarium strain DSM 8532, a thermophilic degrader of plant cell wall fibers.</title>
        <authorList>
            <person name="Poehlein A."/>
            <person name="Zverlov V.V."/>
            <person name="Daniel R."/>
            <person name="Schwarz W.H."/>
            <person name="Liebl W."/>
        </authorList>
    </citation>
    <scope>NUCLEOTIDE SEQUENCE [LARGE SCALE GENOMIC DNA]</scope>
    <source>
        <strain evidence="2">ATCC 35414 / DSM 8532 / NCIMB 11754</strain>
    </source>
</reference>
<organism evidence="1 2">
    <name type="scientific">Thermoclostridium stercorarium (strain ATCC 35414 / DSM 8532 / NCIMB 11754)</name>
    <name type="common">Clostridium stercorarium</name>
    <dbReference type="NCBI Taxonomy" id="1121335"/>
    <lineage>
        <taxon>Bacteria</taxon>
        <taxon>Bacillati</taxon>
        <taxon>Bacillota</taxon>
        <taxon>Clostridia</taxon>
        <taxon>Eubacteriales</taxon>
        <taxon>Oscillospiraceae</taxon>
        <taxon>Thermoclostridium</taxon>
    </lineage>
</organism>
<accession>L7VJ26</accession>
<keyword evidence="2" id="KW-1185">Reference proteome</keyword>
<dbReference type="Proteomes" id="UP000011220">
    <property type="component" value="Chromosome"/>
</dbReference>